<organism evidence="2 3">
    <name type="scientific">Araneus ventricosus</name>
    <name type="common">Orbweaver spider</name>
    <name type="synonym">Epeira ventricosa</name>
    <dbReference type="NCBI Taxonomy" id="182803"/>
    <lineage>
        <taxon>Eukaryota</taxon>
        <taxon>Metazoa</taxon>
        <taxon>Ecdysozoa</taxon>
        <taxon>Arthropoda</taxon>
        <taxon>Chelicerata</taxon>
        <taxon>Arachnida</taxon>
        <taxon>Araneae</taxon>
        <taxon>Araneomorphae</taxon>
        <taxon>Entelegynae</taxon>
        <taxon>Araneoidea</taxon>
        <taxon>Araneidae</taxon>
        <taxon>Araneus</taxon>
    </lineage>
</organism>
<dbReference type="EMBL" id="BGPR01000503">
    <property type="protein sequence ID" value="GBM23780.1"/>
    <property type="molecule type" value="Genomic_DNA"/>
</dbReference>
<name>A0A4Y2E3Q6_ARAVE</name>
<dbReference type="GO" id="GO:0003676">
    <property type="term" value="F:nucleic acid binding"/>
    <property type="evidence" value="ECO:0007669"/>
    <property type="project" value="InterPro"/>
</dbReference>
<dbReference type="AlphaFoldDB" id="A0A4Y2E3Q6"/>
<dbReference type="Gene3D" id="3.30.420.10">
    <property type="entry name" value="Ribonuclease H-like superfamily/Ribonuclease H"/>
    <property type="match status" value="1"/>
</dbReference>
<dbReference type="InterPro" id="IPR036397">
    <property type="entry name" value="RNaseH_sf"/>
</dbReference>
<dbReference type="Proteomes" id="UP000499080">
    <property type="component" value="Unassembled WGS sequence"/>
</dbReference>
<dbReference type="OrthoDB" id="106945at2759"/>
<accession>A0A4Y2E3Q6</accession>
<reference evidence="2 3" key="1">
    <citation type="journal article" date="2019" name="Sci. Rep.">
        <title>Orb-weaving spider Araneus ventricosus genome elucidates the spidroin gene catalogue.</title>
        <authorList>
            <person name="Kono N."/>
            <person name="Nakamura H."/>
            <person name="Ohtoshi R."/>
            <person name="Moran D.A.P."/>
            <person name="Shinohara A."/>
            <person name="Yoshida Y."/>
            <person name="Fujiwara M."/>
            <person name="Mori M."/>
            <person name="Tomita M."/>
            <person name="Arakawa K."/>
        </authorList>
    </citation>
    <scope>NUCLEOTIDE SEQUENCE [LARGE SCALE GENOMIC DNA]</scope>
</reference>
<evidence type="ECO:0000259" key="1">
    <source>
        <dbReference type="Pfam" id="PF13358"/>
    </source>
</evidence>
<evidence type="ECO:0000313" key="3">
    <source>
        <dbReference type="Proteomes" id="UP000499080"/>
    </source>
</evidence>
<gene>
    <name evidence="2" type="ORF">AVEN_271139_1</name>
</gene>
<protein>
    <recommendedName>
        <fullName evidence="1">Tc1-like transposase DDE domain-containing protein</fullName>
    </recommendedName>
</protein>
<proteinExistence type="predicted"/>
<evidence type="ECO:0000313" key="2">
    <source>
        <dbReference type="EMBL" id="GBM23780.1"/>
    </source>
</evidence>
<dbReference type="InterPro" id="IPR038717">
    <property type="entry name" value="Tc1-like_DDE_dom"/>
</dbReference>
<sequence>MGGGSVRIWRPFTHDGLNDLQRISGSVSSAQYPVGLYYHLIPFETLLDGAILIFLQDNVSYHTPKPTQEWLQKEKVNILPLPSGNPDLNPIENLWGILCRKGYSNNNELEIAFIK</sequence>
<feature type="domain" description="Tc1-like transposase DDE" evidence="1">
    <location>
        <begin position="52"/>
        <end position="101"/>
    </location>
</feature>
<comment type="caution">
    <text evidence="2">The sequence shown here is derived from an EMBL/GenBank/DDBJ whole genome shotgun (WGS) entry which is preliminary data.</text>
</comment>
<dbReference type="Pfam" id="PF13358">
    <property type="entry name" value="DDE_3"/>
    <property type="match status" value="1"/>
</dbReference>
<keyword evidence="3" id="KW-1185">Reference proteome</keyword>